<keyword evidence="2" id="KW-1185">Reference proteome</keyword>
<gene>
    <name evidence="1" type="ORF">OQ273_22625</name>
</gene>
<dbReference type="Proteomes" id="UP001151234">
    <property type="component" value="Unassembled WGS sequence"/>
</dbReference>
<protein>
    <submittedName>
        <fullName evidence="1">Winged helix DNA-binding domain-containing protein</fullName>
    </submittedName>
</protein>
<keyword evidence="1" id="KW-0238">DNA-binding</keyword>
<evidence type="ECO:0000313" key="2">
    <source>
        <dbReference type="Proteomes" id="UP001151234"/>
    </source>
</evidence>
<evidence type="ECO:0000313" key="1">
    <source>
        <dbReference type="EMBL" id="MDA5401386.1"/>
    </source>
</evidence>
<proteinExistence type="predicted"/>
<organism evidence="1 2">
    <name type="scientific">Hoeflea prorocentri</name>
    <dbReference type="NCBI Taxonomy" id="1922333"/>
    <lineage>
        <taxon>Bacteria</taxon>
        <taxon>Pseudomonadati</taxon>
        <taxon>Pseudomonadota</taxon>
        <taxon>Alphaproteobacteria</taxon>
        <taxon>Hyphomicrobiales</taxon>
        <taxon>Rhizobiaceae</taxon>
        <taxon>Hoeflea</taxon>
    </lineage>
</organism>
<dbReference type="PANTHER" id="PTHR30528:SF0">
    <property type="entry name" value="CYTOPLASMIC PROTEIN"/>
    <property type="match status" value="1"/>
</dbReference>
<dbReference type="RefSeq" id="WP_267993375.1">
    <property type="nucleotide sequence ID" value="NZ_JAPJZI010000002.1"/>
</dbReference>
<dbReference type="Pfam" id="PF06224">
    <property type="entry name" value="AlkZ-like"/>
    <property type="match status" value="1"/>
</dbReference>
<sequence>MSDSSGKALLRVSNATARGLFLERHGLCDDPSRKIGKGDLQALIERLGFVQVDSINTVARAHDLILFSRRQGYRPKQLKALLEKERSLFEHWTHDASVIPTQFYPYWELRFDRYRERLIKRWREWRRDGFEEKIDDVLAHIAQNGPAMSREMGGDEKKNSGGWWDWHPSKTALEYLWRTGQLAVCRRDGFQKVYDLCERVIAEEHRSDRYSVEETVDWACSSALDRLGFATSGEIAAFWEGITPAEAKMWCAERLGSELIEIEIETAQGGRPHRVFARADIETHLEAVADAPSRLRVLSPFDPAIRDRKRAERLFGFNYRIEVFVPEPKRRYGYYVFPLLEGDRLIGRIDMKCRRDTGVLDVTALWPEPKVKLGRGRLARLEAELDRIRRFTGCERVDYADGWIRDPLP</sequence>
<dbReference type="EMBL" id="JAPJZI010000002">
    <property type="protein sequence ID" value="MDA5401386.1"/>
    <property type="molecule type" value="Genomic_DNA"/>
</dbReference>
<accession>A0A9X3UQY1</accession>
<comment type="caution">
    <text evidence="1">The sequence shown here is derived from an EMBL/GenBank/DDBJ whole genome shotgun (WGS) entry which is preliminary data.</text>
</comment>
<dbReference type="GO" id="GO:0003677">
    <property type="term" value="F:DNA binding"/>
    <property type="evidence" value="ECO:0007669"/>
    <property type="project" value="UniProtKB-KW"/>
</dbReference>
<dbReference type="PANTHER" id="PTHR30528">
    <property type="entry name" value="CYTOPLASMIC PROTEIN"/>
    <property type="match status" value="1"/>
</dbReference>
<name>A0A9X3UQY1_9HYPH</name>
<dbReference type="InterPro" id="IPR009351">
    <property type="entry name" value="AlkZ-like"/>
</dbReference>
<dbReference type="AlphaFoldDB" id="A0A9X3UQY1"/>
<reference evidence="1" key="1">
    <citation type="submission" date="2022-11" db="EMBL/GenBank/DDBJ databases">
        <title>Draft genome sequence of Hoeflea poritis E7-10 and Hoeflea prorocentri PM5-8, separated from scleractinian coral Porites lutea and marine dinoflagellate.</title>
        <authorList>
            <person name="Zhang G."/>
            <person name="Wei Q."/>
            <person name="Cai L."/>
        </authorList>
    </citation>
    <scope>NUCLEOTIDE SEQUENCE</scope>
    <source>
        <strain evidence="1">PM5-8</strain>
    </source>
</reference>